<organism evidence="2 3">
    <name type="scientific">Streptosporangium nondiastaticum</name>
    <dbReference type="NCBI Taxonomy" id="35764"/>
    <lineage>
        <taxon>Bacteria</taxon>
        <taxon>Bacillati</taxon>
        <taxon>Actinomycetota</taxon>
        <taxon>Actinomycetes</taxon>
        <taxon>Streptosporangiales</taxon>
        <taxon>Streptosporangiaceae</taxon>
        <taxon>Streptosporangium</taxon>
    </lineage>
</organism>
<dbReference type="InterPro" id="IPR008030">
    <property type="entry name" value="NmrA-like"/>
</dbReference>
<reference evidence="2 3" key="1">
    <citation type="submission" date="2018-03" db="EMBL/GenBank/DDBJ databases">
        <title>Chitinolytic properties of Streptosporangium nondiastaticum TBG75A20.</title>
        <authorList>
            <person name="Gayathri V."/>
            <person name="Shiburaj S."/>
        </authorList>
    </citation>
    <scope>NUCLEOTIDE SEQUENCE [LARGE SCALE GENOMIC DNA]</scope>
    <source>
        <strain evidence="2 3">TBG75A20</strain>
    </source>
</reference>
<gene>
    <name evidence="2" type="ORF">B7P34_27725</name>
</gene>
<sequence length="290" mass="30720">MQNTNPSHAASVLVLGATGKTGRRVVRALRASGVTVRAASRSGEVRFDWTEPATWAGALAGASAVYLIAPDEGHDAVPRFVDRAVAAGVSRFVVLSGRGIEDVGEDFGRGMLAAEEAVRASGAEWAVVRANNFFQNFDEDLWRQPLRDGRLALPIGDVPEPFIDADDVAEVAATLLTRPAAEHADGVYEISGARGLTFREAVAEMARAAGRAIDFVELTPAEYHAELLAAGVPEPAARSLGALFALHRTGRTANPVPGVRNLLGREPSDFTAYAERAAATGAWERDAVRP</sequence>
<dbReference type="Pfam" id="PF05368">
    <property type="entry name" value="NmrA"/>
    <property type="match status" value="1"/>
</dbReference>
<proteinExistence type="predicted"/>
<dbReference type="Gene3D" id="3.90.25.10">
    <property type="entry name" value="UDP-galactose 4-epimerase, domain 1"/>
    <property type="match status" value="1"/>
</dbReference>
<dbReference type="SUPFAM" id="SSF51735">
    <property type="entry name" value="NAD(P)-binding Rossmann-fold domains"/>
    <property type="match status" value="1"/>
</dbReference>
<keyword evidence="3" id="KW-1185">Reference proteome</keyword>
<protein>
    <submittedName>
        <fullName evidence="2">NAD(P)-dependent oxidoreductase</fullName>
    </submittedName>
</protein>
<accession>A0A9X7PF02</accession>
<dbReference type="RefSeq" id="WP_106680904.1">
    <property type="nucleotide sequence ID" value="NZ_PXWG01000115.1"/>
</dbReference>
<evidence type="ECO:0000259" key="1">
    <source>
        <dbReference type="Pfam" id="PF05368"/>
    </source>
</evidence>
<dbReference type="EMBL" id="PXWG01000115">
    <property type="protein sequence ID" value="PSJ25539.1"/>
    <property type="molecule type" value="Genomic_DNA"/>
</dbReference>
<dbReference type="Gene3D" id="3.40.50.720">
    <property type="entry name" value="NAD(P)-binding Rossmann-like Domain"/>
    <property type="match status" value="1"/>
</dbReference>
<evidence type="ECO:0000313" key="3">
    <source>
        <dbReference type="Proteomes" id="UP000242427"/>
    </source>
</evidence>
<dbReference type="PANTHER" id="PTHR43162">
    <property type="match status" value="1"/>
</dbReference>
<dbReference type="OrthoDB" id="4457504at2"/>
<dbReference type="InterPro" id="IPR051604">
    <property type="entry name" value="Ergot_Alk_Oxidoreductase"/>
</dbReference>
<dbReference type="InterPro" id="IPR036291">
    <property type="entry name" value="NAD(P)-bd_dom_sf"/>
</dbReference>
<dbReference type="AlphaFoldDB" id="A0A9X7PF02"/>
<feature type="domain" description="NmrA-like" evidence="1">
    <location>
        <begin position="11"/>
        <end position="248"/>
    </location>
</feature>
<name>A0A9X7PF02_9ACTN</name>
<evidence type="ECO:0000313" key="2">
    <source>
        <dbReference type="EMBL" id="PSJ25539.1"/>
    </source>
</evidence>
<comment type="caution">
    <text evidence="2">The sequence shown here is derived from an EMBL/GenBank/DDBJ whole genome shotgun (WGS) entry which is preliminary data.</text>
</comment>
<dbReference type="PANTHER" id="PTHR43162:SF1">
    <property type="entry name" value="PRESTALK A DIFFERENTIATION PROTEIN A"/>
    <property type="match status" value="1"/>
</dbReference>
<dbReference type="Proteomes" id="UP000242427">
    <property type="component" value="Unassembled WGS sequence"/>
</dbReference>